<accession>A0A8S1QME7</accession>
<proteinExistence type="predicted"/>
<dbReference type="PANTHER" id="PTHR45333">
    <property type="entry name" value="MEMBRANE PROTEIN-RELATED"/>
    <property type="match status" value="1"/>
</dbReference>
<protein>
    <submittedName>
        <fullName evidence="2">Uncharacterized protein</fullName>
    </submittedName>
</protein>
<dbReference type="Pfam" id="PF00400">
    <property type="entry name" value="WD40"/>
    <property type="match status" value="1"/>
</dbReference>
<reference evidence="2" key="1">
    <citation type="submission" date="2021-01" db="EMBL/GenBank/DDBJ databases">
        <authorList>
            <consortium name="Genoscope - CEA"/>
            <person name="William W."/>
        </authorList>
    </citation>
    <scope>NUCLEOTIDE SEQUENCE</scope>
</reference>
<evidence type="ECO:0000313" key="3">
    <source>
        <dbReference type="Proteomes" id="UP000688137"/>
    </source>
</evidence>
<dbReference type="SMART" id="SM00320">
    <property type="entry name" value="WD40"/>
    <property type="match status" value="1"/>
</dbReference>
<sequence length="123" mass="13566">MVLVSGHSRTVLSVCFSPNGNTLASGSADQSIRLWDVKTGQEINSPNQIYKDSFAQFKIPLQKQSYITESSNYITTLLISQSAIFQAQGALVLKGEFINHQGTDLRPLLKSKGSCFLEDLKQQ</sequence>
<dbReference type="PROSITE" id="PS00678">
    <property type="entry name" value="WD_REPEATS_1"/>
    <property type="match status" value="1"/>
</dbReference>
<keyword evidence="3" id="KW-1185">Reference proteome</keyword>
<comment type="caution">
    <text evidence="2">The sequence shown here is derived from an EMBL/GenBank/DDBJ whole genome shotgun (WGS) entry which is preliminary data.</text>
</comment>
<evidence type="ECO:0000256" key="1">
    <source>
        <dbReference type="PROSITE-ProRule" id="PRU00221"/>
    </source>
</evidence>
<organism evidence="2 3">
    <name type="scientific">Paramecium primaurelia</name>
    <dbReference type="NCBI Taxonomy" id="5886"/>
    <lineage>
        <taxon>Eukaryota</taxon>
        <taxon>Sar</taxon>
        <taxon>Alveolata</taxon>
        <taxon>Ciliophora</taxon>
        <taxon>Intramacronucleata</taxon>
        <taxon>Oligohymenophorea</taxon>
        <taxon>Peniculida</taxon>
        <taxon>Parameciidae</taxon>
        <taxon>Paramecium</taxon>
    </lineage>
</organism>
<dbReference type="PANTHER" id="PTHR45333:SF1">
    <property type="entry name" value="CHROMOSOME UNDETERMINED SCAFFOLD_625, WHOLE GENOME SHOTGUN SEQUENCE"/>
    <property type="match status" value="1"/>
</dbReference>
<dbReference type="PROSITE" id="PS50294">
    <property type="entry name" value="WD_REPEATS_REGION"/>
    <property type="match status" value="1"/>
</dbReference>
<feature type="repeat" description="WD" evidence="1">
    <location>
        <begin position="4"/>
        <end position="45"/>
    </location>
</feature>
<gene>
    <name evidence="2" type="ORF">PPRIM_AZ9-3.1.T1830002</name>
</gene>
<dbReference type="EMBL" id="CAJJDM010000192">
    <property type="protein sequence ID" value="CAD8116883.1"/>
    <property type="molecule type" value="Genomic_DNA"/>
</dbReference>
<keyword evidence="1" id="KW-0853">WD repeat</keyword>
<dbReference type="PROSITE" id="PS50082">
    <property type="entry name" value="WD_REPEATS_2"/>
    <property type="match status" value="1"/>
</dbReference>
<dbReference type="InterPro" id="IPR019775">
    <property type="entry name" value="WD40_repeat_CS"/>
</dbReference>
<evidence type="ECO:0000313" key="2">
    <source>
        <dbReference type="EMBL" id="CAD8116883.1"/>
    </source>
</evidence>
<name>A0A8S1QME7_PARPR</name>
<dbReference type="AlphaFoldDB" id="A0A8S1QME7"/>
<dbReference type="Proteomes" id="UP000688137">
    <property type="component" value="Unassembled WGS sequence"/>
</dbReference>
<dbReference type="InterPro" id="IPR001680">
    <property type="entry name" value="WD40_rpt"/>
</dbReference>